<dbReference type="InterPro" id="IPR007375">
    <property type="entry name" value="SoxG"/>
</dbReference>
<reference evidence="2" key="1">
    <citation type="submission" date="2020-02" db="EMBL/GenBank/DDBJ databases">
        <authorList>
            <person name="Meier V. D."/>
        </authorList>
    </citation>
    <scope>NUCLEOTIDE SEQUENCE</scope>
    <source>
        <strain evidence="2">AVDCRST_MAG34</strain>
    </source>
</reference>
<accession>A0A6J4LX95</accession>
<dbReference type="InterPro" id="IPR027266">
    <property type="entry name" value="TrmE/GcvT-like"/>
</dbReference>
<organism evidence="2">
    <name type="scientific">uncultured Nocardioidaceae bacterium</name>
    <dbReference type="NCBI Taxonomy" id="253824"/>
    <lineage>
        <taxon>Bacteria</taxon>
        <taxon>Bacillati</taxon>
        <taxon>Actinomycetota</taxon>
        <taxon>Actinomycetes</taxon>
        <taxon>Propionibacteriales</taxon>
        <taxon>Nocardioidaceae</taxon>
        <taxon>environmental samples</taxon>
    </lineage>
</organism>
<dbReference type="EMBL" id="CADCUI010000024">
    <property type="protein sequence ID" value="CAA9344660.1"/>
    <property type="molecule type" value="Genomic_DNA"/>
</dbReference>
<sequence>MPDIVPDMPVARSPIRPAPPTEVRDGWEVSLRRAHGRLRLADWSPLTKVLVHARAEGRLAAGLGVPLGHALTDSHGTLVVGSGPGEWLLLGPPQSLDSVTSRLHTSDDDWVSVVDMTHGRALVRLTGADAAGVLAKVCAIDLSDDVTPDGTAFRSSVAKVAAEVVRDDERGAGTGTGSGSAERSYLVHCERSVGQYLFDAILDAGREFDIQVDGFRFARGQPV</sequence>
<evidence type="ECO:0008006" key="3">
    <source>
        <dbReference type="Google" id="ProtNLM"/>
    </source>
</evidence>
<evidence type="ECO:0000313" key="2">
    <source>
        <dbReference type="EMBL" id="CAA9344660.1"/>
    </source>
</evidence>
<dbReference type="SUPFAM" id="SSF103025">
    <property type="entry name" value="Folate-binding domain"/>
    <property type="match status" value="1"/>
</dbReference>
<dbReference type="AlphaFoldDB" id="A0A6J4LX95"/>
<evidence type="ECO:0000256" key="1">
    <source>
        <dbReference type="SAM" id="MobiDB-lite"/>
    </source>
</evidence>
<feature type="region of interest" description="Disordered" evidence="1">
    <location>
        <begin position="1"/>
        <end position="21"/>
    </location>
</feature>
<name>A0A6J4LX95_9ACTN</name>
<dbReference type="Pfam" id="PF04268">
    <property type="entry name" value="SoxG"/>
    <property type="match status" value="1"/>
</dbReference>
<protein>
    <recommendedName>
        <fullName evidence="3">Aminomethyltransferase folate-binding domain-containing protein</fullName>
    </recommendedName>
</protein>
<proteinExistence type="predicted"/>
<dbReference type="Gene3D" id="3.30.1360.120">
    <property type="entry name" value="Probable tRNA modification gtpase trme, domain 1"/>
    <property type="match status" value="1"/>
</dbReference>
<gene>
    <name evidence="2" type="ORF">AVDCRST_MAG34-1170</name>
</gene>